<reference evidence="2" key="1">
    <citation type="submission" date="2023-03" db="EMBL/GenBank/DDBJ databases">
        <title>Massive genome expansion in bonnet fungi (Mycena s.s.) driven by repeated elements and novel gene families across ecological guilds.</title>
        <authorList>
            <consortium name="Lawrence Berkeley National Laboratory"/>
            <person name="Harder C.B."/>
            <person name="Miyauchi S."/>
            <person name="Viragh M."/>
            <person name="Kuo A."/>
            <person name="Thoen E."/>
            <person name="Andreopoulos B."/>
            <person name="Lu D."/>
            <person name="Skrede I."/>
            <person name="Drula E."/>
            <person name="Henrissat B."/>
            <person name="Morin E."/>
            <person name="Kohler A."/>
            <person name="Barry K."/>
            <person name="LaButti K."/>
            <person name="Morin E."/>
            <person name="Salamov A."/>
            <person name="Lipzen A."/>
            <person name="Mereny Z."/>
            <person name="Hegedus B."/>
            <person name="Baldrian P."/>
            <person name="Stursova M."/>
            <person name="Weitz H."/>
            <person name="Taylor A."/>
            <person name="Grigoriev I.V."/>
            <person name="Nagy L.G."/>
            <person name="Martin F."/>
            <person name="Kauserud H."/>
        </authorList>
    </citation>
    <scope>NUCLEOTIDE SEQUENCE</scope>
    <source>
        <strain evidence="2">CBHHK002</strain>
    </source>
</reference>
<sequence>MCHYSDLEESSVNHRMSRKSKCPWPPPLRVASKLPLNTFHFGNSTAILPTARRAEFQTTGKNQVKREHELYDISTDIHSTGDNVQYNWPGYCPDIARIFKISGLYPGYIRTPYMTVDHFLVLIMTSDRVSSKLAASLQAFSGFLQHIEKPISSPEHLCNGSLWFDILLDVGFKPKVSGSDLSIGGSRTREAQRRLNLTSLYYQLMLYLDKNLSKPTVNFCVPDLDVLAKQEINPSTAQAIVHMNALVLTAYTHSSAGLKQFRKLDQVYEDTLSEDMAKVGGGRWEKSAVLKNLRNETAKIKVDLEEANTELNAMKEFHQGHDMQHEQQKSQWEDQVNELHKEIDENNETILMLEQDQEKLQRRNKELDDAYRVTGLMLAKAEDLGRQLAESLGNAETQLNERQAVKPHQDHGQVLQDEEDIMVINFSDEALQQLQTADEDLHAKFANLEQEQHQTLKANKILEVEVAKKQETVMNLAEQVKKLTAELERAYQDIKHQNGLQEQQNNEIEELQSQLVTGPKAPSFAEESAIAKMQKDLDILEEQLAMTIHDKNDKTSQELTITVATSRDSQYWARSSPEETGRLLPQKHDELQNRWDIQKLVLLLSSREQERHKTYQELEGQNAQVQAQNQQIQSNLNDQTSQLHELQQKHNELQNKWDVQRSLLSLSSREQESHKAYQELEGQNAQVQAQNQQIQSNLSDQTSQLHELQQKHNELQNKWDVQRSVLSLSSREQESHKAYQELEGRNARMEAQNQQIQINLNDQTIELHELQQKNNEVQKRWDVQRLVLSLSSREQERHKAYEVLESRNAQIEATIQQIQSNLNETQMRLAQTEHSGDQLKLDVHNYESERAKLQDKVVLLEQKLSNSRDALKRAQIQHKIDEVQKFCLLSFGETLTQKK</sequence>
<evidence type="ECO:0000256" key="1">
    <source>
        <dbReference type="SAM" id="Coils"/>
    </source>
</evidence>
<evidence type="ECO:0000313" key="2">
    <source>
        <dbReference type="EMBL" id="KAJ7318239.1"/>
    </source>
</evidence>
<keyword evidence="1" id="KW-0175">Coiled coil</keyword>
<accession>A0AAD6ZDK2</accession>
<dbReference type="Proteomes" id="UP001218218">
    <property type="component" value="Unassembled WGS sequence"/>
</dbReference>
<dbReference type="EMBL" id="JARIHO010000059">
    <property type="protein sequence ID" value="KAJ7318239.1"/>
    <property type="molecule type" value="Genomic_DNA"/>
</dbReference>
<feature type="coiled-coil region" evidence="1">
    <location>
        <begin position="290"/>
        <end position="373"/>
    </location>
</feature>
<evidence type="ECO:0000313" key="3">
    <source>
        <dbReference type="Proteomes" id="UP001218218"/>
    </source>
</evidence>
<name>A0AAD6ZDK2_9AGAR</name>
<feature type="coiled-coil region" evidence="1">
    <location>
        <begin position="431"/>
        <end position="550"/>
    </location>
</feature>
<gene>
    <name evidence="2" type="ORF">DFH08DRAFT_820233</name>
</gene>
<proteinExistence type="predicted"/>
<comment type="caution">
    <text evidence="2">The sequence shown here is derived from an EMBL/GenBank/DDBJ whole genome shotgun (WGS) entry which is preliminary data.</text>
</comment>
<organism evidence="2 3">
    <name type="scientific">Mycena albidolilacea</name>
    <dbReference type="NCBI Taxonomy" id="1033008"/>
    <lineage>
        <taxon>Eukaryota</taxon>
        <taxon>Fungi</taxon>
        <taxon>Dikarya</taxon>
        <taxon>Basidiomycota</taxon>
        <taxon>Agaricomycotina</taxon>
        <taxon>Agaricomycetes</taxon>
        <taxon>Agaricomycetidae</taxon>
        <taxon>Agaricales</taxon>
        <taxon>Marasmiineae</taxon>
        <taxon>Mycenaceae</taxon>
        <taxon>Mycena</taxon>
    </lineage>
</organism>
<dbReference type="SUPFAM" id="SSF116907">
    <property type="entry name" value="Hook domain"/>
    <property type="match status" value="1"/>
</dbReference>
<protein>
    <submittedName>
        <fullName evidence="2">Uncharacterized protein</fullName>
    </submittedName>
</protein>
<dbReference type="AlphaFoldDB" id="A0AAD6ZDK2"/>
<keyword evidence="3" id="KW-1185">Reference proteome</keyword>
<feature type="coiled-coil region" evidence="1">
    <location>
        <begin position="615"/>
        <end position="877"/>
    </location>
</feature>